<keyword evidence="1" id="KW-0548">Nucleotidyltransferase</keyword>
<evidence type="ECO:0000313" key="1">
    <source>
        <dbReference type="EMBL" id="KAA3481214.1"/>
    </source>
</evidence>
<comment type="caution">
    <text evidence="1">The sequence shown here is derived from an EMBL/GenBank/DDBJ whole genome shotgun (WGS) entry which is preliminary data.</text>
</comment>
<protein>
    <submittedName>
        <fullName evidence="1">Reverse transcriptase</fullName>
    </submittedName>
</protein>
<dbReference type="PANTHER" id="PTHR46890">
    <property type="entry name" value="NON-LTR RETROLELEMENT REVERSE TRANSCRIPTASE-LIKE PROTEIN-RELATED"/>
    <property type="match status" value="1"/>
</dbReference>
<evidence type="ECO:0000313" key="2">
    <source>
        <dbReference type="Proteomes" id="UP000325315"/>
    </source>
</evidence>
<sequence length="124" mass="14145">MALTAAYKEEEIFEALKDMGKEVSQYCLGVLNNGMDLELMNVTNIILIPKILNPTSMENFRPISLCNVIYKVIAKMSAFMSERLISDNILLAYEILHTFSQKRNGRKGLMALKMDMSKAYDRVE</sequence>
<keyword evidence="1" id="KW-0695">RNA-directed DNA polymerase</keyword>
<dbReference type="Proteomes" id="UP000325315">
    <property type="component" value="Unassembled WGS sequence"/>
</dbReference>
<dbReference type="InterPro" id="IPR052343">
    <property type="entry name" value="Retrotransposon-Effector_Assoc"/>
</dbReference>
<dbReference type="EMBL" id="SMMG02000003">
    <property type="protein sequence ID" value="KAA3481214.1"/>
    <property type="molecule type" value="Genomic_DNA"/>
</dbReference>
<accession>A0A5B6WIR7</accession>
<keyword evidence="1" id="KW-0808">Transferase</keyword>
<dbReference type="GO" id="GO:0003964">
    <property type="term" value="F:RNA-directed DNA polymerase activity"/>
    <property type="evidence" value="ECO:0007669"/>
    <property type="project" value="UniProtKB-KW"/>
</dbReference>
<dbReference type="OrthoDB" id="412981at2759"/>
<name>A0A5B6WIR7_9ROSI</name>
<dbReference type="AlphaFoldDB" id="A0A5B6WIR7"/>
<proteinExistence type="predicted"/>
<dbReference type="PANTHER" id="PTHR46890:SF48">
    <property type="entry name" value="RNA-DIRECTED DNA POLYMERASE"/>
    <property type="match status" value="1"/>
</dbReference>
<reference evidence="2" key="1">
    <citation type="journal article" date="2019" name="Plant Biotechnol. J.">
        <title>Genome sequencing of the Australian wild diploid species Gossypium australe highlights disease resistance and delayed gland morphogenesis.</title>
        <authorList>
            <person name="Cai Y."/>
            <person name="Cai X."/>
            <person name="Wang Q."/>
            <person name="Wang P."/>
            <person name="Zhang Y."/>
            <person name="Cai C."/>
            <person name="Xu Y."/>
            <person name="Wang K."/>
            <person name="Zhou Z."/>
            <person name="Wang C."/>
            <person name="Geng S."/>
            <person name="Li B."/>
            <person name="Dong Q."/>
            <person name="Hou Y."/>
            <person name="Wang H."/>
            <person name="Ai P."/>
            <person name="Liu Z."/>
            <person name="Yi F."/>
            <person name="Sun M."/>
            <person name="An G."/>
            <person name="Cheng J."/>
            <person name="Zhang Y."/>
            <person name="Shi Q."/>
            <person name="Xie Y."/>
            <person name="Shi X."/>
            <person name="Chang Y."/>
            <person name="Huang F."/>
            <person name="Chen Y."/>
            <person name="Hong S."/>
            <person name="Mi L."/>
            <person name="Sun Q."/>
            <person name="Zhang L."/>
            <person name="Zhou B."/>
            <person name="Peng R."/>
            <person name="Zhang X."/>
            <person name="Liu F."/>
        </authorList>
    </citation>
    <scope>NUCLEOTIDE SEQUENCE [LARGE SCALE GENOMIC DNA]</scope>
    <source>
        <strain evidence="2">cv. PA1801</strain>
    </source>
</reference>
<organism evidence="1 2">
    <name type="scientific">Gossypium australe</name>
    <dbReference type="NCBI Taxonomy" id="47621"/>
    <lineage>
        <taxon>Eukaryota</taxon>
        <taxon>Viridiplantae</taxon>
        <taxon>Streptophyta</taxon>
        <taxon>Embryophyta</taxon>
        <taxon>Tracheophyta</taxon>
        <taxon>Spermatophyta</taxon>
        <taxon>Magnoliopsida</taxon>
        <taxon>eudicotyledons</taxon>
        <taxon>Gunneridae</taxon>
        <taxon>Pentapetalae</taxon>
        <taxon>rosids</taxon>
        <taxon>malvids</taxon>
        <taxon>Malvales</taxon>
        <taxon>Malvaceae</taxon>
        <taxon>Malvoideae</taxon>
        <taxon>Gossypium</taxon>
    </lineage>
</organism>
<keyword evidence="2" id="KW-1185">Reference proteome</keyword>
<gene>
    <name evidence="1" type="ORF">EPI10_021592</name>
</gene>